<dbReference type="GO" id="GO:0009055">
    <property type="term" value="F:electron transfer activity"/>
    <property type="evidence" value="ECO:0007669"/>
    <property type="project" value="UniProtKB-UniRule"/>
</dbReference>
<dbReference type="PANTHER" id="PTHR42859:SF2">
    <property type="entry name" value="FERREDOXIN"/>
    <property type="match status" value="1"/>
</dbReference>
<comment type="function">
    <text evidence="9">Ferredoxins are iron-sulfur proteins that transfer electrons in a wide variety of metabolic reactions.</text>
</comment>
<name>A0A2Z3GXV6_9BACT</name>
<dbReference type="EMBL" id="CP025958">
    <property type="protein sequence ID" value="AWM36246.1"/>
    <property type="molecule type" value="Genomic_DNA"/>
</dbReference>
<dbReference type="OrthoDB" id="9798098at2"/>
<dbReference type="GO" id="GO:0046872">
    <property type="term" value="F:metal ion binding"/>
    <property type="evidence" value="ECO:0007669"/>
    <property type="project" value="UniProtKB-UniRule"/>
</dbReference>
<comment type="cofactor">
    <cofactor evidence="2 9">
        <name>[4Fe-4S] cluster</name>
        <dbReference type="ChEBI" id="CHEBI:49883"/>
    </cofactor>
</comment>
<dbReference type="KEGG" id="gog:C1280_03940"/>
<dbReference type="AlphaFoldDB" id="A0A2Z3GXV6"/>
<organism evidence="11 12">
    <name type="scientific">Gemmata obscuriglobus</name>
    <dbReference type="NCBI Taxonomy" id="114"/>
    <lineage>
        <taxon>Bacteria</taxon>
        <taxon>Pseudomonadati</taxon>
        <taxon>Planctomycetota</taxon>
        <taxon>Planctomycetia</taxon>
        <taxon>Gemmatales</taxon>
        <taxon>Gemmataceae</taxon>
        <taxon>Gemmata</taxon>
    </lineage>
</organism>
<accession>A0A2Z3GXV6</accession>
<protein>
    <recommendedName>
        <fullName evidence="9">Ferredoxin</fullName>
    </recommendedName>
</protein>
<feature type="domain" description="4Fe-4S ferredoxin-type" evidence="10">
    <location>
        <begin position="1"/>
        <end position="30"/>
    </location>
</feature>
<evidence type="ECO:0000256" key="7">
    <source>
        <dbReference type="ARBA" id="ARBA00023004"/>
    </source>
</evidence>
<keyword evidence="7 9" id="KW-0408">Iron</keyword>
<evidence type="ECO:0000256" key="2">
    <source>
        <dbReference type="ARBA" id="ARBA00001966"/>
    </source>
</evidence>
<evidence type="ECO:0000256" key="1">
    <source>
        <dbReference type="ARBA" id="ARBA00001927"/>
    </source>
</evidence>
<evidence type="ECO:0000259" key="10">
    <source>
        <dbReference type="PROSITE" id="PS51379"/>
    </source>
</evidence>
<dbReference type="InterPro" id="IPR000813">
    <property type="entry name" value="7Fe_ferredoxin"/>
</dbReference>
<keyword evidence="8 9" id="KW-0411">Iron-sulfur</keyword>
<keyword evidence="6 9" id="KW-0249">Electron transport</keyword>
<gene>
    <name evidence="11" type="ORF">C1280_03940</name>
</gene>
<evidence type="ECO:0000256" key="6">
    <source>
        <dbReference type="ARBA" id="ARBA00022982"/>
    </source>
</evidence>
<sequence>MAHVVTAPCVGCRYTDCVVVCPMECFYGDERQLYIDPDDCIDCGACAPECPVEAIFLDGDVPAKWSDFVPLNADRVKALKPLGARVTERERR</sequence>
<dbReference type="PANTHER" id="PTHR42859">
    <property type="entry name" value="OXIDOREDUCTASE"/>
    <property type="match status" value="1"/>
</dbReference>
<dbReference type="InterPro" id="IPR017896">
    <property type="entry name" value="4Fe4S_Fe-S-bd"/>
</dbReference>
<feature type="domain" description="4Fe-4S ferredoxin-type" evidence="10">
    <location>
        <begin position="31"/>
        <end position="60"/>
    </location>
</feature>
<dbReference type="SUPFAM" id="SSF54862">
    <property type="entry name" value="4Fe-4S ferredoxins"/>
    <property type="match status" value="1"/>
</dbReference>
<evidence type="ECO:0000256" key="9">
    <source>
        <dbReference type="RuleBase" id="RU365098"/>
    </source>
</evidence>
<reference evidence="11 12" key="1">
    <citation type="submission" date="2018-01" db="EMBL/GenBank/DDBJ databases">
        <title>G. obscuriglobus.</title>
        <authorList>
            <person name="Franke J."/>
            <person name="Blomberg W."/>
            <person name="Selmecki A."/>
        </authorList>
    </citation>
    <scope>NUCLEOTIDE SEQUENCE [LARGE SCALE GENOMIC DNA]</scope>
    <source>
        <strain evidence="11 12">DSM 5831</strain>
    </source>
</reference>
<evidence type="ECO:0000313" key="11">
    <source>
        <dbReference type="EMBL" id="AWM36246.1"/>
    </source>
</evidence>
<dbReference type="Gene3D" id="3.30.70.20">
    <property type="match status" value="1"/>
</dbReference>
<evidence type="ECO:0000313" key="12">
    <source>
        <dbReference type="Proteomes" id="UP000245802"/>
    </source>
</evidence>
<dbReference type="PRINTS" id="PR00354">
    <property type="entry name" value="7FE8SFRDOXIN"/>
</dbReference>
<keyword evidence="12" id="KW-1185">Reference proteome</keyword>
<dbReference type="PROSITE" id="PS51379">
    <property type="entry name" value="4FE4S_FER_2"/>
    <property type="match status" value="2"/>
</dbReference>
<proteinExistence type="predicted"/>
<evidence type="ECO:0000256" key="5">
    <source>
        <dbReference type="ARBA" id="ARBA00022723"/>
    </source>
</evidence>
<dbReference type="PROSITE" id="PS00198">
    <property type="entry name" value="4FE4S_FER_1"/>
    <property type="match status" value="1"/>
</dbReference>
<evidence type="ECO:0000256" key="3">
    <source>
        <dbReference type="ARBA" id="ARBA00022448"/>
    </source>
</evidence>
<evidence type="ECO:0000256" key="4">
    <source>
        <dbReference type="ARBA" id="ARBA00022485"/>
    </source>
</evidence>
<dbReference type="RefSeq" id="WP_010040456.1">
    <property type="nucleotide sequence ID" value="NZ_CP025958.1"/>
</dbReference>
<dbReference type="InterPro" id="IPR050294">
    <property type="entry name" value="RnfB_subfamily"/>
</dbReference>
<comment type="cofactor">
    <cofactor evidence="1">
        <name>[3Fe-4S] cluster</name>
        <dbReference type="ChEBI" id="CHEBI:21137"/>
    </cofactor>
</comment>
<dbReference type="Proteomes" id="UP000245802">
    <property type="component" value="Chromosome"/>
</dbReference>
<evidence type="ECO:0000256" key="8">
    <source>
        <dbReference type="ARBA" id="ARBA00023014"/>
    </source>
</evidence>
<dbReference type="Pfam" id="PF00037">
    <property type="entry name" value="Fer4"/>
    <property type="match status" value="1"/>
</dbReference>
<dbReference type="InterPro" id="IPR017900">
    <property type="entry name" value="4Fe4S_Fe_S_CS"/>
</dbReference>
<keyword evidence="5 9" id="KW-0479">Metal-binding</keyword>
<dbReference type="GO" id="GO:0051539">
    <property type="term" value="F:4 iron, 4 sulfur cluster binding"/>
    <property type="evidence" value="ECO:0007669"/>
    <property type="project" value="UniProtKB-UniRule"/>
</dbReference>
<keyword evidence="3 9" id="KW-0813">Transport</keyword>
<keyword evidence="4 9" id="KW-0004">4Fe-4S</keyword>